<dbReference type="InterPro" id="IPR001633">
    <property type="entry name" value="EAL_dom"/>
</dbReference>
<dbReference type="Gene3D" id="3.30.450.20">
    <property type="entry name" value="PAS domain"/>
    <property type="match status" value="1"/>
</dbReference>
<dbReference type="CDD" id="cd01949">
    <property type="entry name" value="GGDEF"/>
    <property type="match status" value="1"/>
</dbReference>
<dbReference type="Pfam" id="PF00563">
    <property type="entry name" value="EAL"/>
    <property type="match status" value="1"/>
</dbReference>
<feature type="domain" description="EAL" evidence="2">
    <location>
        <begin position="357"/>
        <end position="614"/>
    </location>
</feature>
<dbReference type="InterPro" id="IPR000160">
    <property type="entry name" value="GGDEF_dom"/>
</dbReference>
<dbReference type="PROSITE" id="PS50112">
    <property type="entry name" value="PAS"/>
    <property type="match status" value="1"/>
</dbReference>
<evidence type="ECO:0000259" key="3">
    <source>
        <dbReference type="PROSITE" id="PS50887"/>
    </source>
</evidence>
<dbReference type="NCBIfam" id="TIGR00254">
    <property type="entry name" value="GGDEF"/>
    <property type="match status" value="1"/>
</dbReference>
<dbReference type="OrthoDB" id="23692at2"/>
<dbReference type="SMART" id="SM00267">
    <property type="entry name" value="GGDEF"/>
    <property type="match status" value="1"/>
</dbReference>
<dbReference type="InterPro" id="IPR035919">
    <property type="entry name" value="EAL_sf"/>
</dbReference>
<name>A0A428YK76_KIBAR</name>
<dbReference type="InterPro" id="IPR043128">
    <property type="entry name" value="Rev_trsase/Diguanyl_cyclase"/>
</dbReference>
<dbReference type="CDD" id="cd00130">
    <property type="entry name" value="PAS"/>
    <property type="match status" value="1"/>
</dbReference>
<dbReference type="Proteomes" id="UP000287547">
    <property type="component" value="Unassembled WGS sequence"/>
</dbReference>
<dbReference type="CDD" id="cd01948">
    <property type="entry name" value="EAL"/>
    <property type="match status" value="1"/>
</dbReference>
<gene>
    <name evidence="4" type="ORF">DMH04_47735</name>
</gene>
<dbReference type="PROSITE" id="PS50883">
    <property type="entry name" value="EAL"/>
    <property type="match status" value="1"/>
</dbReference>
<proteinExistence type="predicted"/>
<dbReference type="Gene3D" id="3.20.20.450">
    <property type="entry name" value="EAL domain"/>
    <property type="match status" value="1"/>
</dbReference>
<dbReference type="AlphaFoldDB" id="A0A428YK76"/>
<dbReference type="InterPro" id="IPR000014">
    <property type="entry name" value="PAS"/>
</dbReference>
<reference evidence="4 5" key="1">
    <citation type="submission" date="2018-05" db="EMBL/GenBank/DDBJ databases">
        <title>Evolution of GPA BGCs.</title>
        <authorList>
            <person name="Waglechner N."/>
            <person name="Wright G.D."/>
        </authorList>
    </citation>
    <scope>NUCLEOTIDE SEQUENCE [LARGE SCALE GENOMIC DNA]</scope>
    <source>
        <strain evidence="4 5">A82846</strain>
    </source>
</reference>
<evidence type="ECO:0000259" key="1">
    <source>
        <dbReference type="PROSITE" id="PS50112"/>
    </source>
</evidence>
<dbReference type="PROSITE" id="PS50887">
    <property type="entry name" value="GGDEF"/>
    <property type="match status" value="1"/>
</dbReference>
<evidence type="ECO:0000259" key="2">
    <source>
        <dbReference type="PROSITE" id="PS50883"/>
    </source>
</evidence>
<dbReference type="InterPro" id="IPR035965">
    <property type="entry name" value="PAS-like_dom_sf"/>
</dbReference>
<accession>A0A428YK76</accession>
<evidence type="ECO:0008006" key="6">
    <source>
        <dbReference type="Google" id="ProtNLM"/>
    </source>
</evidence>
<comment type="caution">
    <text evidence="4">The sequence shown here is derived from an EMBL/GenBank/DDBJ whole genome shotgun (WGS) entry which is preliminary data.</text>
</comment>
<dbReference type="PANTHER" id="PTHR44757:SF2">
    <property type="entry name" value="BIOFILM ARCHITECTURE MAINTENANCE PROTEIN MBAA"/>
    <property type="match status" value="1"/>
</dbReference>
<protein>
    <recommendedName>
        <fullName evidence="6">PAS domain S-box-containing protein/diguanylate cyclase (GGDEF) domain-containing protein</fullName>
    </recommendedName>
</protein>
<dbReference type="SMART" id="SM00091">
    <property type="entry name" value="PAS"/>
    <property type="match status" value="1"/>
</dbReference>
<evidence type="ECO:0000313" key="5">
    <source>
        <dbReference type="Proteomes" id="UP000287547"/>
    </source>
</evidence>
<dbReference type="NCBIfam" id="TIGR00229">
    <property type="entry name" value="sensory_box"/>
    <property type="match status" value="1"/>
</dbReference>
<dbReference type="EMBL" id="QHKI01000077">
    <property type="protein sequence ID" value="RSM67973.1"/>
    <property type="molecule type" value="Genomic_DNA"/>
</dbReference>
<dbReference type="InterPro" id="IPR052155">
    <property type="entry name" value="Biofilm_reg_signaling"/>
</dbReference>
<dbReference type="InterPro" id="IPR029787">
    <property type="entry name" value="Nucleotide_cyclase"/>
</dbReference>
<dbReference type="SMART" id="SM00052">
    <property type="entry name" value="EAL"/>
    <property type="match status" value="1"/>
</dbReference>
<sequence length="614" mass="66501">MVMATRKSRIRGLSNELLRPLSFGGWMDYQQWADHGFMPCPSPPRTDRPAESADRPAEQHFTAVVAAIEEGVIVVGATGTVESANPAAERILGVQAHHFIGMPMTETELHDQDGARIAYENSPFARTSRTGHPCNGQIVSIRRPDGAETWLSVNCRALNGERPSAVVLSFTDITERRTLDERREHEATHDALTGLANRTMAIKQLSPAMRRHHAHATAVLFVDLDKFKVINDSLGHSVGDQVLRVIGDRLGRLVTGEDLVSRLGGDEFAVIVHGVAAPDQAAALAGQIHQTLGQPITISGRQLCVGASIGITIADPADPRAGEELLRDADLAMYHAKTRGNGPAFFDIELRERCLRRSRLEQDLKTAPRDGQFWLAYQPIFDLGGNRARAVEGLPRWAHPRFGAVAPTEFIPLAEESGLINFVGGHILRASAEQIVRLRATQHPDLHLAMDLSARQLEDPHLATQVGHTLAATWLPPAALCLEIPESAFARDPAVAARTVAELRDLGVRLAIDHFGTGYSSLSQLLRLPLDTLKIDRSVIAGLGQSELGQSPRAEAIITSIVAMAHTAGLTVVADGVETAAQLDILRQLHCDQAQGDHISPPAPIEHLSARGLV</sequence>
<feature type="domain" description="PAS" evidence="1">
    <location>
        <begin position="57"/>
        <end position="113"/>
    </location>
</feature>
<dbReference type="InterPro" id="IPR013656">
    <property type="entry name" value="PAS_4"/>
</dbReference>
<feature type="domain" description="GGDEF" evidence="3">
    <location>
        <begin position="215"/>
        <end position="348"/>
    </location>
</feature>
<evidence type="ECO:0000313" key="4">
    <source>
        <dbReference type="EMBL" id="RSM67973.1"/>
    </source>
</evidence>
<dbReference type="Pfam" id="PF08448">
    <property type="entry name" value="PAS_4"/>
    <property type="match status" value="1"/>
</dbReference>
<dbReference type="SUPFAM" id="SSF55073">
    <property type="entry name" value="Nucleotide cyclase"/>
    <property type="match status" value="1"/>
</dbReference>
<dbReference type="Gene3D" id="3.30.70.270">
    <property type="match status" value="1"/>
</dbReference>
<dbReference type="PANTHER" id="PTHR44757">
    <property type="entry name" value="DIGUANYLATE CYCLASE DGCP"/>
    <property type="match status" value="1"/>
</dbReference>
<dbReference type="SUPFAM" id="SSF55785">
    <property type="entry name" value="PYP-like sensor domain (PAS domain)"/>
    <property type="match status" value="1"/>
</dbReference>
<dbReference type="SUPFAM" id="SSF141868">
    <property type="entry name" value="EAL domain-like"/>
    <property type="match status" value="1"/>
</dbReference>
<dbReference type="Pfam" id="PF00990">
    <property type="entry name" value="GGDEF"/>
    <property type="match status" value="1"/>
</dbReference>
<organism evidence="4 5">
    <name type="scientific">Kibdelosporangium aridum</name>
    <dbReference type="NCBI Taxonomy" id="2030"/>
    <lineage>
        <taxon>Bacteria</taxon>
        <taxon>Bacillati</taxon>
        <taxon>Actinomycetota</taxon>
        <taxon>Actinomycetes</taxon>
        <taxon>Pseudonocardiales</taxon>
        <taxon>Pseudonocardiaceae</taxon>
        <taxon>Kibdelosporangium</taxon>
    </lineage>
</organism>